<dbReference type="Pfam" id="PF14833">
    <property type="entry name" value="NAD_binding_11"/>
    <property type="match status" value="1"/>
</dbReference>
<dbReference type="PANTHER" id="PTHR43580">
    <property type="entry name" value="OXIDOREDUCTASE GLYR1-RELATED"/>
    <property type="match status" value="1"/>
</dbReference>
<comment type="similarity">
    <text evidence="1">Belongs to the HIBADH-related family. NP60 subfamily.</text>
</comment>
<feature type="domain" description="3-hydroxyisobutyrate dehydrogenase-like NAD-binding" evidence="5">
    <location>
        <begin position="164"/>
        <end position="282"/>
    </location>
</feature>
<dbReference type="InterPro" id="IPR013328">
    <property type="entry name" value="6PGD_dom2"/>
</dbReference>
<dbReference type="Pfam" id="PF03446">
    <property type="entry name" value="NAD_binding_2"/>
    <property type="match status" value="1"/>
</dbReference>
<evidence type="ECO:0000256" key="3">
    <source>
        <dbReference type="ARBA" id="ARBA00023027"/>
    </source>
</evidence>
<organism evidence="6 7">
    <name type="scientific">Hibiscus sabdariffa</name>
    <name type="common">roselle</name>
    <dbReference type="NCBI Taxonomy" id="183260"/>
    <lineage>
        <taxon>Eukaryota</taxon>
        <taxon>Viridiplantae</taxon>
        <taxon>Streptophyta</taxon>
        <taxon>Embryophyta</taxon>
        <taxon>Tracheophyta</taxon>
        <taxon>Spermatophyta</taxon>
        <taxon>Magnoliopsida</taxon>
        <taxon>eudicotyledons</taxon>
        <taxon>Gunneridae</taxon>
        <taxon>Pentapetalae</taxon>
        <taxon>rosids</taxon>
        <taxon>malvids</taxon>
        <taxon>Malvales</taxon>
        <taxon>Malvaceae</taxon>
        <taxon>Malvoideae</taxon>
        <taxon>Hibiscus</taxon>
    </lineage>
</organism>
<comment type="caution">
    <text evidence="6">The sequence shown here is derived from an EMBL/GenBank/DDBJ whole genome shotgun (WGS) entry which is preliminary data.</text>
</comment>
<dbReference type="InterPro" id="IPR008927">
    <property type="entry name" value="6-PGluconate_DH-like_C_sf"/>
</dbReference>
<dbReference type="SUPFAM" id="SSF51735">
    <property type="entry name" value="NAD(P)-binding Rossmann-fold domains"/>
    <property type="match status" value="1"/>
</dbReference>
<dbReference type="PANTHER" id="PTHR43580:SF9">
    <property type="entry name" value="GLYOXYLATE_SUCCINIC SEMIALDEHYDE REDUCTASE 1"/>
    <property type="match status" value="1"/>
</dbReference>
<evidence type="ECO:0000256" key="1">
    <source>
        <dbReference type="ARBA" id="ARBA00007598"/>
    </source>
</evidence>
<keyword evidence="3" id="KW-0520">NAD</keyword>
<protein>
    <submittedName>
        <fullName evidence="6">Uncharacterized protein</fullName>
    </submittedName>
</protein>
<evidence type="ECO:0000256" key="2">
    <source>
        <dbReference type="ARBA" id="ARBA00023002"/>
    </source>
</evidence>
<sequence>MEVGFLGLGIMGKAMSINLLKNGFKVTVWNRTLSKCDEVVAHGASVGATPAEVVKNCKITIAILSDPAAALSVVFDKDGVLEQVCNGKGYIDMSTVDSQTSCKISEAITSKGGHFLEAPVSGSKQPAETGQLIILAAGDKALYEEAVPAFNVLGKKSFFLGQTGNGAKMKLVVNMILGSVMNAFSEGLVLAERSGLNPHDLLDVLDLGGIANPMFRGKGPAMLRDDNSPAFPLKHQQKDMRLALALGDENGVSMPVAAAANEAFKKARSMGLGDLDFSAVLETVKLHKQSS</sequence>
<dbReference type="InterPro" id="IPR051265">
    <property type="entry name" value="HIBADH-related_NP60_sf"/>
</dbReference>
<dbReference type="InterPro" id="IPR002204">
    <property type="entry name" value="3-OH-isobutyrate_DH-rel_CS"/>
</dbReference>
<dbReference type="Gene3D" id="1.10.1040.10">
    <property type="entry name" value="N-(1-d-carboxylethyl)-l-norvaline Dehydrogenase, domain 2"/>
    <property type="match status" value="1"/>
</dbReference>
<evidence type="ECO:0000313" key="7">
    <source>
        <dbReference type="Proteomes" id="UP001396334"/>
    </source>
</evidence>
<accession>A0ABR2TUA8</accession>
<dbReference type="EMBL" id="JBBPBN010000004">
    <property type="protein sequence ID" value="KAK9041096.1"/>
    <property type="molecule type" value="Genomic_DNA"/>
</dbReference>
<keyword evidence="7" id="KW-1185">Reference proteome</keyword>
<reference evidence="6 7" key="1">
    <citation type="journal article" date="2024" name="G3 (Bethesda)">
        <title>Genome assembly of Hibiscus sabdariffa L. provides insights into metabolisms of medicinal natural products.</title>
        <authorList>
            <person name="Kim T."/>
        </authorList>
    </citation>
    <scope>NUCLEOTIDE SEQUENCE [LARGE SCALE GENOMIC DNA]</scope>
    <source>
        <strain evidence="6">TK-2024</strain>
        <tissue evidence="6">Old leaves</tissue>
    </source>
</reference>
<keyword evidence="2" id="KW-0560">Oxidoreductase</keyword>
<dbReference type="InterPro" id="IPR036291">
    <property type="entry name" value="NAD(P)-bd_dom_sf"/>
</dbReference>
<evidence type="ECO:0000259" key="5">
    <source>
        <dbReference type="Pfam" id="PF14833"/>
    </source>
</evidence>
<dbReference type="SUPFAM" id="SSF48179">
    <property type="entry name" value="6-phosphogluconate dehydrogenase C-terminal domain-like"/>
    <property type="match status" value="1"/>
</dbReference>
<dbReference type="Gene3D" id="3.40.50.720">
    <property type="entry name" value="NAD(P)-binding Rossmann-like Domain"/>
    <property type="match status" value="1"/>
</dbReference>
<dbReference type="Proteomes" id="UP001396334">
    <property type="component" value="Unassembled WGS sequence"/>
</dbReference>
<dbReference type="PIRSF" id="PIRSF000103">
    <property type="entry name" value="HIBADH"/>
    <property type="match status" value="1"/>
</dbReference>
<dbReference type="InterPro" id="IPR029154">
    <property type="entry name" value="HIBADH-like_NADP-bd"/>
</dbReference>
<feature type="domain" description="6-phosphogluconate dehydrogenase NADP-binding" evidence="4">
    <location>
        <begin position="2"/>
        <end position="161"/>
    </location>
</feature>
<dbReference type="InterPro" id="IPR015815">
    <property type="entry name" value="HIBADH-related"/>
</dbReference>
<dbReference type="InterPro" id="IPR006115">
    <property type="entry name" value="6PGDH_NADP-bd"/>
</dbReference>
<evidence type="ECO:0000259" key="4">
    <source>
        <dbReference type="Pfam" id="PF03446"/>
    </source>
</evidence>
<gene>
    <name evidence="6" type="ORF">V6N11_016217</name>
</gene>
<proteinExistence type="inferred from homology"/>
<evidence type="ECO:0000313" key="6">
    <source>
        <dbReference type="EMBL" id="KAK9041096.1"/>
    </source>
</evidence>
<dbReference type="PROSITE" id="PS00895">
    <property type="entry name" value="3_HYDROXYISOBUT_DH"/>
    <property type="match status" value="1"/>
</dbReference>
<name>A0ABR2TUA8_9ROSI</name>